<evidence type="ECO:0008006" key="4">
    <source>
        <dbReference type="Google" id="ProtNLM"/>
    </source>
</evidence>
<feature type="signal peptide" evidence="1">
    <location>
        <begin position="1"/>
        <end position="23"/>
    </location>
</feature>
<name>A0ABT0FVG5_9ACTN</name>
<dbReference type="RefSeq" id="WP_242382580.1">
    <property type="nucleotide sequence ID" value="NZ_JAKRKC020000001.1"/>
</dbReference>
<proteinExistence type="predicted"/>
<dbReference type="Proteomes" id="UP001317259">
    <property type="component" value="Unassembled WGS sequence"/>
</dbReference>
<evidence type="ECO:0000256" key="1">
    <source>
        <dbReference type="SAM" id="SignalP"/>
    </source>
</evidence>
<reference evidence="2 3" key="1">
    <citation type="submission" date="2022-04" db="EMBL/GenBank/DDBJ databases">
        <title>Genome draft of Actinomadura sp. ATCC 31491.</title>
        <authorList>
            <person name="Shi X."/>
            <person name="Du Y."/>
        </authorList>
    </citation>
    <scope>NUCLEOTIDE SEQUENCE [LARGE SCALE GENOMIC DNA]</scope>
    <source>
        <strain evidence="2 3">ATCC 31491</strain>
    </source>
</reference>
<dbReference type="EMBL" id="JAKRKC020000001">
    <property type="protein sequence ID" value="MCK2216319.1"/>
    <property type="molecule type" value="Genomic_DNA"/>
</dbReference>
<gene>
    <name evidence="2" type="ORF">MF672_021305</name>
</gene>
<dbReference type="PROSITE" id="PS51257">
    <property type="entry name" value="PROKAR_LIPOPROTEIN"/>
    <property type="match status" value="1"/>
</dbReference>
<keyword evidence="3" id="KW-1185">Reference proteome</keyword>
<sequence>MNLRRAPAAVPLVLALAACGGPAATDDDVVSASRTGATASASASPSPTLDPQQAALKFAQCMRQHGIDMPDPQGGDIRLTVPRGASKEKMDKAQKACGPIMESAVKAGTPSAEDYDKMLKFAQCMRAHGVDVADPKPGQPMRIMAKGGSKDKLEAAHKACEEYAPGMKKGPAGGGGGS</sequence>
<evidence type="ECO:0000313" key="2">
    <source>
        <dbReference type="EMBL" id="MCK2216319.1"/>
    </source>
</evidence>
<keyword evidence="1" id="KW-0732">Signal</keyword>
<evidence type="ECO:0000313" key="3">
    <source>
        <dbReference type="Proteomes" id="UP001317259"/>
    </source>
</evidence>
<comment type="caution">
    <text evidence="2">The sequence shown here is derived from an EMBL/GenBank/DDBJ whole genome shotgun (WGS) entry which is preliminary data.</text>
</comment>
<accession>A0ABT0FVG5</accession>
<organism evidence="2 3">
    <name type="scientific">Actinomadura luzonensis</name>
    <dbReference type="NCBI Taxonomy" id="2805427"/>
    <lineage>
        <taxon>Bacteria</taxon>
        <taxon>Bacillati</taxon>
        <taxon>Actinomycetota</taxon>
        <taxon>Actinomycetes</taxon>
        <taxon>Streptosporangiales</taxon>
        <taxon>Thermomonosporaceae</taxon>
        <taxon>Actinomadura</taxon>
    </lineage>
</organism>
<feature type="chain" id="PRO_5047096341" description="Secreted protein" evidence="1">
    <location>
        <begin position="24"/>
        <end position="178"/>
    </location>
</feature>
<protein>
    <recommendedName>
        <fullName evidence="4">Secreted protein</fullName>
    </recommendedName>
</protein>